<keyword evidence="2" id="KW-1185">Reference proteome</keyword>
<organism evidence="1 2">
    <name type="scientific">Kroppenstedtia guangzhouensis</name>
    <dbReference type="NCBI Taxonomy" id="1274356"/>
    <lineage>
        <taxon>Bacteria</taxon>
        <taxon>Bacillati</taxon>
        <taxon>Bacillota</taxon>
        <taxon>Bacilli</taxon>
        <taxon>Bacillales</taxon>
        <taxon>Thermoactinomycetaceae</taxon>
        <taxon>Kroppenstedtia</taxon>
    </lineage>
</organism>
<reference evidence="2" key="1">
    <citation type="journal article" date="2019" name="Int. J. Syst. Evol. Microbiol.">
        <title>The Global Catalogue of Microorganisms (GCM) 10K type strain sequencing project: providing services to taxonomists for standard genome sequencing and annotation.</title>
        <authorList>
            <consortium name="The Broad Institute Genomics Platform"/>
            <consortium name="The Broad Institute Genome Sequencing Center for Infectious Disease"/>
            <person name="Wu L."/>
            <person name="Ma J."/>
        </authorList>
    </citation>
    <scope>NUCLEOTIDE SEQUENCE [LARGE SCALE GENOMIC DNA]</scope>
    <source>
        <strain evidence="2">CGMCC 1.12404</strain>
    </source>
</reference>
<sequence>MYPYFQRNMQTPWMSAQTQMMVPEAIKQMMAEHIRLMKEINRKVGLIEEQMRRGRN</sequence>
<evidence type="ECO:0000313" key="2">
    <source>
        <dbReference type="Proteomes" id="UP000617979"/>
    </source>
</evidence>
<protein>
    <submittedName>
        <fullName evidence="1">Uncharacterized protein</fullName>
    </submittedName>
</protein>
<proteinExistence type="predicted"/>
<evidence type="ECO:0000313" key="1">
    <source>
        <dbReference type="EMBL" id="GGA36397.1"/>
    </source>
</evidence>
<dbReference type="RefSeq" id="WP_188429846.1">
    <property type="nucleotide sequence ID" value="NZ_BMEX01000002.1"/>
</dbReference>
<dbReference type="Proteomes" id="UP000617979">
    <property type="component" value="Unassembled WGS sequence"/>
</dbReference>
<name>A0ABQ1G3X6_9BACL</name>
<dbReference type="EMBL" id="BMEX01000002">
    <property type="protein sequence ID" value="GGA36397.1"/>
    <property type="molecule type" value="Genomic_DNA"/>
</dbReference>
<accession>A0ABQ1G3X6</accession>
<gene>
    <name evidence="1" type="ORF">GCM10007416_06620</name>
</gene>
<comment type="caution">
    <text evidence="1">The sequence shown here is derived from an EMBL/GenBank/DDBJ whole genome shotgun (WGS) entry which is preliminary data.</text>
</comment>